<reference evidence="2 3" key="1">
    <citation type="submission" date="2019-07" db="EMBL/GenBank/DDBJ databases">
        <title>The draft genome sequence of Aquimarina algiphila M91.</title>
        <authorList>
            <person name="Meng X."/>
        </authorList>
    </citation>
    <scope>NUCLEOTIDE SEQUENCE [LARGE SCALE GENOMIC DNA]</scope>
    <source>
        <strain evidence="2 3">M91</strain>
    </source>
</reference>
<feature type="domain" description="HTH cro/C1-type" evidence="1">
    <location>
        <begin position="27"/>
        <end position="82"/>
    </location>
</feature>
<proteinExistence type="predicted"/>
<dbReference type="OrthoDB" id="2902336at2"/>
<name>A0A554VCI0_9FLAO</name>
<dbReference type="PROSITE" id="PS50943">
    <property type="entry name" value="HTH_CROC1"/>
    <property type="match status" value="1"/>
</dbReference>
<dbReference type="SUPFAM" id="SSF47413">
    <property type="entry name" value="lambda repressor-like DNA-binding domains"/>
    <property type="match status" value="1"/>
</dbReference>
<dbReference type="Proteomes" id="UP000318833">
    <property type="component" value="Unassembled WGS sequence"/>
</dbReference>
<dbReference type="RefSeq" id="WP_143918573.1">
    <property type="nucleotide sequence ID" value="NZ_CANMXV010000057.1"/>
</dbReference>
<evidence type="ECO:0000259" key="1">
    <source>
        <dbReference type="PROSITE" id="PS50943"/>
    </source>
</evidence>
<dbReference type="GO" id="GO:0003677">
    <property type="term" value="F:DNA binding"/>
    <property type="evidence" value="ECO:0007669"/>
    <property type="project" value="InterPro"/>
</dbReference>
<protein>
    <submittedName>
        <fullName evidence="2">Helix-turn-helix transcriptional regulator</fullName>
    </submittedName>
</protein>
<keyword evidence="3" id="KW-1185">Reference proteome</keyword>
<dbReference type="InterPro" id="IPR001387">
    <property type="entry name" value="Cro/C1-type_HTH"/>
</dbReference>
<dbReference type="InterPro" id="IPR010982">
    <property type="entry name" value="Lambda_DNA-bd_dom_sf"/>
</dbReference>
<sequence>MVKKTDKEKESEKRQEILIAKAIGQAIRYYRQEKDMSQSDVCAVSNLERNVFQRYDAGKVSSPKVGNLIKIAKALEITPGEIINKAHEMLQANPKFNS</sequence>
<evidence type="ECO:0000313" key="2">
    <source>
        <dbReference type="EMBL" id="TSE04396.1"/>
    </source>
</evidence>
<dbReference type="CDD" id="cd00093">
    <property type="entry name" value="HTH_XRE"/>
    <property type="match status" value="1"/>
</dbReference>
<organism evidence="2 3">
    <name type="scientific">Aquimarina algiphila</name>
    <dbReference type="NCBI Taxonomy" id="2047982"/>
    <lineage>
        <taxon>Bacteria</taxon>
        <taxon>Pseudomonadati</taxon>
        <taxon>Bacteroidota</taxon>
        <taxon>Flavobacteriia</taxon>
        <taxon>Flavobacteriales</taxon>
        <taxon>Flavobacteriaceae</taxon>
        <taxon>Aquimarina</taxon>
    </lineage>
</organism>
<dbReference type="Gene3D" id="1.10.260.40">
    <property type="entry name" value="lambda repressor-like DNA-binding domains"/>
    <property type="match status" value="1"/>
</dbReference>
<dbReference type="AlphaFoldDB" id="A0A554VCI0"/>
<dbReference type="EMBL" id="VLNR01000082">
    <property type="protein sequence ID" value="TSE04396.1"/>
    <property type="molecule type" value="Genomic_DNA"/>
</dbReference>
<evidence type="ECO:0000313" key="3">
    <source>
        <dbReference type="Proteomes" id="UP000318833"/>
    </source>
</evidence>
<comment type="caution">
    <text evidence="2">The sequence shown here is derived from an EMBL/GenBank/DDBJ whole genome shotgun (WGS) entry which is preliminary data.</text>
</comment>
<dbReference type="SMART" id="SM00530">
    <property type="entry name" value="HTH_XRE"/>
    <property type="match status" value="1"/>
</dbReference>
<dbReference type="Pfam" id="PF13443">
    <property type="entry name" value="HTH_26"/>
    <property type="match status" value="1"/>
</dbReference>
<gene>
    <name evidence="2" type="ORF">FOF46_26585</name>
</gene>
<accession>A0A554VCI0</accession>